<dbReference type="AlphaFoldDB" id="A0AAW4GFY2"/>
<evidence type="ECO:0000259" key="2">
    <source>
        <dbReference type="Pfam" id="PF20410"/>
    </source>
</evidence>
<sequence>MDERYRVTIYVAAPGTPLLEGGTSTAGHVYYTVDNGRESISYGFAPKEHGATTGPGKVYDSDAREYQNPFYQRTLEISKDQYEKLKEFGATPDKHGFNTEYHGLNNSCIDFTWGALNHAGLHRTNALFMQDKDFQGGLKPLTNVEYIRSIRAPFPDSELNIEHYNKMPDRTLKQRLISDEQLPGNDREMLDTIRKGVAGIDERHGRAYDETSERISVGLLATAKENGLERVDHVVLGSTPADGSAQRLFVVQGELNDPAHVRASMTVEDAARTPVEQSFAKVEQISQSQQERALAAQQEPVLEQSRAPMQMG</sequence>
<reference evidence="3" key="2">
    <citation type="submission" date="2021-01" db="EMBL/GenBank/DDBJ databases">
        <authorList>
            <person name="Yu Y."/>
        </authorList>
    </citation>
    <scope>NUCLEOTIDE SEQUENCE</scope>
    <source>
        <strain evidence="3">As-5</strain>
        <strain evidence="4">As-6</strain>
    </source>
</reference>
<organism evidence="3 6">
    <name type="scientific">Stenotrophomonas lactitubi</name>
    <dbReference type="NCBI Taxonomy" id="2045214"/>
    <lineage>
        <taxon>Bacteria</taxon>
        <taxon>Pseudomonadati</taxon>
        <taxon>Pseudomonadota</taxon>
        <taxon>Gammaproteobacteria</taxon>
        <taxon>Lysobacterales</taxon>
        <taxon>Lysobacteraceae</taxon>
        <taxon>Stenotrophomonas</taxon>
    </lineage>
</organism>
<proteinExistence type="predicted"/>
<dbReference type="EMBL" id="JAFFTB010000041">
    <property type="protein sequence ID" value="MBM9940547.1"/>
    <property type="molecule type" value="Genomic_DNA"/>
</dbReference>
<evidence type="ECO:0000313" key="4">
    <source>
        <dbReference type="EMBL" id="MBM9940547.1"/>
    </source>
</evidence>
<dbReference type="RefSeq" id="WP_205405475.1">
    <property type="nucleotide sequence ID" value="NZ_JAFFTA010000009.1"/>
</dbReference>
<evidence type="ECO:0000313" key="5">
    <source>
        <dbReference type="Proteomes" id="UP000749453"/>
    </source>
</evidence>
<reference evidence="5" key="1">
    <citation type="submission" date="2021-01" db="EMBL/GenBank/DDBJ databases">
        <title>Stenotrophomonas maltophilia.</title>
        <authorList>
            <person name="Yu Y."/>
        </authorList>
    </citation>
    <scope>NUCLEOTIDE SEQUENCE [LARGE SCALE GENOMIC DNA]</scope>
    <source>
        <strain evidence="5">As-6</strain>
    </source>
</reference>
<protein>
    <recommendedName>
        <fullName evidence="2">X-Tfes XVIPCD domain-containing protein</fullName>
    </recommendedName>
</protein>
<keyword evidence="5" id="KW-1185">Reference proteome</keyword>
<evidence type="ECO:0000313" key="6">
    <source>
        <dbReference type="Proteomes" id="UP000784064"/>
    </source>
</evidence>
<accession>A0AAW4GFY2</accession>
<evidence type="ECO:0000313" key="3">
    <source>
        <dbReference type="EMBL" id="MBM9913090.1"/>
    </source>
</evidence>
<dbReference type="EMBL" id="JAFFTA010000009">
    <property type="protein sequence ID" value="MBM9913090.1"/>
    <property type="molecule type" value="Genomic_DNA"/>
</dbReference>
<gene>
    <name evidence="3" type="ORF">JJW18_06370</name>
    <name evidence="4" type="ORF">JJW19_20640</name>
</gene>
<evidence type="ECO:0000256" key="1">
    <source>
        <dbReference type="SAM" id="MobiDB-lite"/>
    </source>
</evidence>
<feature type="domain" description="X-Tfes XVIPCD" evidence="2">
    <location>
        <begin position="179"/>
        <end position="284"/>
    </location>
</feature>
<name>A0AAW4GFY2_9GAMM</name>
<comment type="caution">
    <text evidence="3">The sequence shown here is derived from an EMBL/GenBank/DDBJ whole genome shotgun (WGS) entry which is preliminary data.</text>
</comment>
<dbReference type="InterPro" id="IPR046519">
    <property type="entry name" value="X-Tfes_XVIPCD"/>
</dbReference>
<dbReference type="Pfam" id="PF20410">
    <property type="entry name" value="X-Tfes_XVIPCD"/>
    <property type="match status" value="1"/>
</dbReference>
<dbReference type="Proteomes" id="UP000749453">
    <property type="component" value="Unassembled WGS sequence"/>
</dbReference>
<feature type="region of interest" description="Disordered" evidence="1">
    <location>
        <begin position="288"/>
        <end position="312"/>
    </location>
</feature>
<dbReference type="Proteomes" id="UP000784064">
    <property type="component" value="Unassembled WGS sequence"/>
</dbReference>